<comment type="similarity">
    <text evidence="1">Belongs to the LysR transcriptional regulatory family.</text>
</comment>
<dbReference type="PANTHER" id="PTHR30537:SF5">
    <property type="entry name" value="HTH-TYPE TRANSCRIPTIONAL ACTIVATOR TTDR-RELATED"/>
    <property type="match status" value="1"/>
</dbReference>
<dbReference type="PRINTS" id="PR00039">
    <property type="entry name" value="HTHLYSR"/>
</dbReference>
<evidence type="ECO:0000313" key="6">
    <source>
        <dbReference type="EMBL" id="MBW8724343.1"/>
    </source>
</evidence>
<dbReference type="EMBL" id="JAEKLZ010000096">
    <property type="protein sequence ID" value="MBW8724343.1"/>
    <property type="molecule type" value="Genomic_DNA"/>
</dbReference>
<dbReference type="CDD" id="cd08422">
    <property type="entry name" value="PBP2_CrgA_like"/>
    <property type="match status" value="1"/>
</dbReference>
<dbReference type="PANTHER" id="PTHR30537">
    <property type="entry name" value="HTH-TYPE TRANSCRIPTIONAL REGULATOR"/>
    <property type="match status" value="1"/>
</dbReference>
<feature type="domain" description="HTH lysR-type" evidence="5">
    <location>
        <begin position="1"/>
        <end position="59"/>
    </location>
</feature>
<dbReference type="Pfam" id="PF00126">
    <property type="entry name" value="HTH_1"/>
    <property type="match status" value="1"/>
</dbReference>
<dbReference type="PROSITE" id="PS50931">
    <property type="entry name" value="HTH_LYSR"/>
    <property type="match status" value="1"/>
</dbReference>
<evidence type="ECO:0000256" key="3">
    <source>
        <dbReference type="ARBA" id="ARBA00023125"/>
    </source>
</evidence>
<comment type="caution">
    <text evidence="6">The sequence shown here is derived from an EMBL/GenBank/DDBJ whole genome shotgun (WGS) entry which is preliminary data.</text>
</comment>
<dbReference type="SUPFAM" id="SSF53850">
    <property type="entry name" value="Periplasmic binding protein-like II"/>
    <property type="match status" value="1"/>
</dbReference>
<proteinExistence type="inferred from homology"/>
<dbReference type="SUPFAM" id="SSF46785">
    <property type="entry name" value="Winged helix' DNA-binding domain"/>
    <property type="match status" value="1"/>
</dbReference>
<dbReference type="FunFam" id="1.10.10.10:FF:000001">
    <property type="entry name" value="LysR family transcriptional regulator"/>
    <property type="match status" value="1"/>
</dbReference>
<dbReference type="InterPro" id="IPR005119">
    <property type="entry name" value="LysR_subst-bd"/>
</dbReference>
<gene>
    <name evidence="6" type="ORF">JF625_04190</name>
</gene>
<dbReference type="GO" id="GO:0006351">
    <property type="term" value="P:DNA-templated transcription"/>
    <property type="evidence" value="ECO:0007669"/>
    <property type="project" value="TreeGrafter"/>
</dbReference>
<dbReference type="Gene3D" id="3.40.190.290">
    <property type="match status" value="1"/>
</dbReference>
<evidence type="ECO:0000256" key="1">
    <source>
        <dbReference type="ARBA" id="ARBA00009437"/>
    </source>
</evidence>
<accession>A0A952KC06</accession>
<reference evidence="6" key="1">
    <citation type="submission" date="2020-06" db="EMBL/GenBank/DDBJ databases">
        <title>Stable isotope informed genome-resolved metagenomics uncovers potential trophic interactions in rhizosphere soil.</title>
        <authorList>
            <person name="Starr E.P."/>
            <person name="Shi S."/>
            <person name="Blazewicz S.J."/>
            <person name="Koch B.J."/>
            <person name="Probst A.J."/>
            <person name="Hungate B.A."/>
            <person name="Pett-Ridge J."/>
            <person name="Firestone M.K."/>
            <person name="Banfield J.F."/>
        </authorList>
    </citation>
    <scope>NUCLEOTIDE SEQUENCE</scope>
    <source>
        <strain evidence="6">YM_69_17</strain>
    </source>
</reference>
<keyword evidence="3" id="KW-0238">DNA-binding</keyword>
<dbReference type="Gene3D" id="1.10.10.10">
    <property type="entry name" value="Winged helix-like DNA-binding domain superfamily/Winged helix DNA-binding domain"/>
    <property type="match status" value="1"/>
</dbReference>
<dbReference type="Pfam" id="PF03466">
    <property type="entry name" value="LysR_substrate"/>
    <property type="match status" value="1"/>
</dbReference>
<dbReference type="InterPro" id="IPR058163">
    <property type="entry name" value="LysR-type_TF_proteobact-type"/>
</dbReference>
<dbReference type="InterPro" id="IPR036388">
    <property type="entry name" value="WH-like_DNA-bd_sf"/>
</dbReference>
<dbReference type="GO" id="GO:0043565">
    <property type="term" value="F:sequence-specific DNA binding"/>
    <property type="evidence" value="ECO:0007669"/>
    <property type="project" value="TreeGrafter"/>
</dbReference>
<name>A0A952KC06_9PROT</name>
<sequence length="315" mass="33533">MDRLAAMEAFIRVVDAGSFSAAAKQMRVGQPAISKTIAQLEERLGVRLLLRSTRGLTPTEAGRAFYERAKRSLEEVEEAEHAARGAATALSGRLRVGAPVTFTRLMVIPRLGAFLAAHPALDIDIVLDDRPIDLIEEGIDVALRMGQLPDSGLAARKIGECRRLVIGTPGYFAAQGLPRAPVDLLSHQVVIHELRGSGRSAWTFRRGEEQAPIVVGGRLRISAAEGVRESVLAGLGLAIASEWMFAGELASGAVVSALDDWQLPPVGLWAVFPTGRQAGAKARAFADFVERLLAGGGCVQSSPDSFAALPSRPTE</sequence>
<protein>
    <submittedName>
        <fullName evidence="6">LysR family transcriptional regulator</fullName>
    </submittedName>
</protein>
<dbReference type="GO" id="GO:0003700">
    <property type="term" value="F:DNA-binding transcription factor activity"/>
    <property type="evidence" value="ECO:0007669"/>
    <property type="project" value="InterPro"/>
</dbReference>
<dbReference type="InterPro" id="IPR000847">
    <property type="entry name" value="LysR_HTH_N"/>
</dbReference>
<evidence type="ECO:0000256" key="2">
    <source>
        <dbReference type="ARBA" id="ARBA00023015"/>
    </source>
</evidence>
<dbReference type="AlphaFoldDB" id="A0A952KC06"/>
<keyword evidence="4" id="KW-0804">Transcription</keyword>
<evidence type="ECO:0000313" key="7">
    <source>
        <dbReference type="Proteomes" id="UP000700706"/>
    </source>
</evidence>
<dbReference type="InterPro" id="IPR036390">
    <property type="entry name" value="WH_DNA-bd_sf"/>
</dbReference>
<organism evidence="6 7">
    <name type="scientific">Inquilinus limosus</name>
    <dbReference type="NCBI Taxonomy" id="171674"/>
    <lineage>
        <taxon>Bacteria</taxon>
        <taxon>Pseudomonadati</taxon>
        <taxon>Pseudomonadota</taxon>
        <taxon>Alphaproteobacteria</taxon>
        <taxon>Rhodospirillales</taxon>
        <taxon>Rhodospirillaceae</taxon>
        <taxon>Inquilinus</taxon>
    </lineage>
</organism>
<dbReference type="Proteomes" id="UP000700706">
    <property type="component" value="Unassembled WGS sequence"/>
</dbReference>
<evidence type="ECO:0000256" key="4">
    <source>
        <dbReference type="ARBA" id="ARBA00023163"/>
    </source>
</evidence>
<evidence type="ECO:0000259" key="5">
    <source>
        <dbReference type="PROSITE" id="PS50931"/>
    </source>
</evidence>
<keyword evidence="2" id="KW-0805">Transcription regulation</keyword>